<accession>A0A517WSN3</accession>
<evidence type="ECO:0000313" key="1">
    <source>
        <dbReference type="EMBL" id="QDU08260.1"/>
    </source>
</evidence>
<organism evidence="1 2">
    <name type="scientific">Gimesia aquarii</name>
    <dbReference type="NCBI Taxonomy" id="2527964"/>
    <lineage>
        <taxon>Bacteria</taxon>
        <taxon>Pseudomonadati</taxon>
        <taxon>Planctomycetota</taxon>
        <taxon>Planctomycetia</taxon>
        <taxon>Planctomycetales</taxon>
        <taxon>Planctomycetaceae</taxon>
        <taxon>Gimesia</taxon>
    </lineage>
</organism>
<keyword evidence="2" id="KW-1185">Reference proteome</keyword>
<dbReference type="Proteomes" id="UP000318384">
    <property type="component" value="Chromosome"/>
</dbReference>
<name>A0A517WSN3_9PLAN</name>
<reference evidence="1 2" key="1">
    <citation type="submission" date="2019-03" db="EMBL/GenBank/DDBJ databases">
        <title>Deep-cultivation of Planctomycetes and their phenomic and genomic characterization uncovers novel biology.</title>
        <authorList>
            <person name="Wiegand S."/>
            <person name="Jogler M."/>
            <person name="Boedeker C."/>
            <person name="Pinto D."/>
            <person name="Vollmers J."/>
            <person name="Rivas-Marin E."/>
            <person name="Kohn T."/>
            <person name="Peeters S.H."/>
            <person name="Heuer A."/>
            <person name="Rast P."/>
            <person name="Oberbeckmann S."/>
            <person name="Bunk B."/>
            <person name="Jeske O."/>
            <person name="Meyerdierks A."/>
            <person name="Storesund J.E."/>
            <person name="Kallscheuer N."/>
            <person name="Luecker S."/>
            <person name="Lage O.M."/>
            <person name="Pohl T."/>
            <person name="Merkel B.J."/>
            <person name="Hornburger P."/>
            <person name="Mueller R.-W."/>
            <person name="Bruemmer F."/>
            <person name="Labrenz M."/>
            <person name="Spormann A.M."/>
            <person name="Op den Camp H."/>
            <person name="Overmann J."/>
            <person name="Amann R."/>
            <person name="Jetten M.S.M."/>
            <person name="Mascher T."/>
            <person name="Medema M.H."/>
            <person name="Devos D.P."/>
            <person name="Kaster A.-K."/>
            <person name="Ovreas L."/>
            <person name="Rohde M."/>
            <person name="Galperin M.Y."/>
            <person name="Jogler C."/>
        </authorList>
    </citation>
    <scope>NUCLEOTIDE SEQUENCE [LARGE SCALE GENOMIC DNA]</scope>
    <source>
        <strain evidence="1 2">V202</strain>
    </source>
</reference>
<proteinExistence type="predicted"/>
<dbReference type="OrthoDB" id="72264at2"/>
<dbReference type="EMBL" id="CP037422">
    <property type="protein sequence ID" value="QDU08260.1"/>
    <property type="molecule type" value="Genomic_DNA"/>
</dbReference>
<gene>
    <name evidence="1" type="ORF">V202x_16260</name>
</gene>
<evidence type="ECO:0000313" key="2">
    <source>
        <dbReference type="Proteomes" id="UP000318384"/>
    </source>
</evidence>
<dbReference type="AlphaFoldDB" id="A0A517WSN3"/>
<dbReference type="RefSeq" id="WP_145172773.1">
    <property type="nucleotide sequence ID" value="NZ_CP037422.1"/>
</dbReference>
<sequence length="195" mass="21798">MIPLDDPMWESLQYGFGSASKIPPALRLIEKAIMENQPLDYEQTGDVWEICHDWSTYNSTYATLPHLTAICNKTTPENENRIFLLKFFGWATACLRLNKTPAAPELINTFEATIPFTRKLILQSLAAVEGPPHLRPLLGALAVCHGDAELGLVLYELYEGTFYCEKCKALIQPMNTSFNPFRDIESGASSNDAPN</sequence>
<protein>
    <submittedName>
        <fullName evidence="1">Uncharacterized protein</fullName>
    </submittedName>
</protein>